<keyword evidence="5" id="KW-0418">Kinase</keyword>
<feature type="transmembrane region" description="Helical" evidence="6">
    <location>
        <begin position="36"/>
        <end position="57"/>
    </location>
</feature>
<accession>Q1H474</accession>
<name>Q1H474_METFK</name>
<evidence type="ECO:0000256" key="1">
    <source>
        <dbReference type="ARBA" id="ARBA00000085"/>
    </source>
</evidence>
<dbReference type="CDD" id="cd00130">
    <property type="entry name" value="PAS"/>
    <property type="match status" value="3"/>
</dbReference>
<dbReference type="InterPro" id="IPR052162">
    <property type="entry name" value="Sensor_kinase/Photoreceptor"/>
</dbReference>
<evidence type="ECO:0000256" key="4">
    <source>
        <dbReference type="ARBA" id="ARBA00022679"/>
    </source>
</evidence>
<dbReference type="HOGENOM" id="CLU_603836_0_0_4"/>
<comment type="catalytic activity">
    <reaction evidence="1">
        <text>ATP + protein L-histidine = ADP + protein N-phospho-L-histidine.</text>
        <dbReference type="EC" id="2.7.13.3"/>
    </reaction>
</comment>
<keyword evidence="10" id="KW-1185">Reference proteome</keyword>
<protein>
    <recommendedName>
        <fullName evidence="2">histidine kinase</fullName>
        <ecNumber evidence="2">2.7.13.3</ecNumber>
    </recommendedName>
</protein>
<proteinExistence type="predicted"/>
<feature type="domain" description="PAC" evidence="8">
    <location>
        <begin position="268"/>
        <end position="320"/>
    </location>
</feature>
<dbReference type="SMART" id="SM00091">
    <property type="entry name" value="PAS"/>
    <property type="match status" value="3"/>
</dbReference>
<dbReference type="NCBIfam" id="TIGR00229">
    <property type="entry name" value="sensory_box"/>
    <property type="match status" value="1"/>
</dbReference>
<dbReference type="RefSeq" id="WP_011478810.1">
    <property type="nucleotide sequence ID" value="NC_007947.1"/>
</dbReference>
<dbReference type="SMART" id="SM00086">
    <property type="entry name" value="PAC"/>
    <property type="match status" value="2"/>
</dbReference>
<keyword evidence="6" id="KW-0812">Transmembrane</keyword>
<dbReference type="InterPro" id="IPR035965">
    <property type="entry name" value="PAS-like_dom_sf"/>
</dbReference>
<dbReference type="eggNOG" id="COG2202">
    <property type="taxonomic scope" value="Bacteria"/>
</dbReference>
<dbReference type="OrthoDB" id="344644at2"/>
<gene>
    <name evidence="9" type="ordered locus">Mfla_0443</name>
</gene>
<keyword evidence="3" id="KW-0597">Phosphoprotein</keyword>
<dbReference type="EMBL" id="CP000284">
    <property type="protein sequence ID" value="ABE48713.1"/>
    <property type="molecule type" value="Genomic_DNA"/>
</dbReference>
<dbReference type="Pfam" id="PF08447">
    <property type="entry name" value="PAS_3"/>
    <property type="match status" value="2"/>
</dbReference>
<dbReference type="InterPro" id="IPR000700">
    <property type="entry name" value="PAS-assoc_C"/>
</dbReference>
<dbReference type="PROSITE" id="PS50113">
    <property type="entry name" value="PAC"/>
    <property type="match status" value="1"/>
</dbReference>
<dbReference type="PANTHER" id="PTHR43304">
    <property type="entry name" value="PHYTOCHROME-LIKE PROTEIN CPH1"/>
    <property type="match status" value="1"/>
</dbReference>
<keyword evidence="6" id="KW-0472">Membrane</keyword>
<dbReference type="EC" id="2.7.13.3" evidence="2"/>
<sequence>MSLYLFSTLILSIVFLFVFNSWWSAGAPFTTHLTGLLIAGSVLISVLLMAALAPVLARQGSSRTLARMQSPNWEREVSSRLSSPAAVIEGHTVVFANQAFLNELGMTGMSDQIVGMPLTNVVYPGDHKLLASRLANIDTSSGADTPLRLLCLDGTVLPSKLSLSPMGQGTTHQRLLLQFSLISSGPATGVRFNEQFNYHLLINRLEEVVFELQRGNKLSFLNPSWETLLEYPLEESLGKSFIDFIHPEDKPLAIARLDSIARGKRMRCNEQIRLIRRNGEPCWVEIRARSSAMAENEGANVVGTLTDITEARQVEASLRSNRHSLSSLINNVPCMIYRRKADHGLNFEFVSDGSLNLTGYGAHELIASPALSFRKLLHPDDRPVWEAAREQVLQEQSLRAVYRLYSRNGTYQWVWEHGNGIYASTGELLAVEGFIAALGQEDAEAAPDFMQLQRKLGGRQSTASA</sequence>
<evidence type="ECO:0000256" key="5">
    <source>
        <dbReference type="ARBA" id="ARBA00022777"/>
    </source>
</evidence>
<evidence type="ECO:0000259" key="8">
    <source>
        <dbReference type="PROSITE" id="PS50113"/>
    </source>
</evidence>
<dbReference type="InterPro" id="IPR001610">
    <property type="entry name" value="PAC"/>
</dbReference>
<keyword evidence="6" id="KW-1133">Transmembrane helix</keyword>
<evidence type="ECO:0000313" key="10">
    <source>
        <dbReference type="Proteomes" id="UP000002440"/>
    </source>
</evidence>
<dbReference type="InterPro" id="IPR000014">
    <property type="entry name" value="PAS"/>
</dbReference>
<dbReference type="KEGG" id="mfa:Mfla_0443"/>
<dbReference type="PROSITE" id="PS50112">
    <property type="entry name" value="PAS"/>
    <property type="match status" value="2"/>
</dbReference>
<dbReference type="Pfam" id="PF13426">
    <property type="entry name" value="PAS_9"/>
    <property type="match status" value="1"/>
</dbReference>
<dbReference type="SUPFAM" id="SSF55785">
    <property type="entry name" value="PYP-like sensor domain (PAS domain)"/>
    <property type="match status" value="3"/>
</dbReference>
<dbReference type="Proteomes" id="UP000002440">
    <property type="component" value="Chromosome"/>
</dbReference>
<evidence type="ECO:0000256" key="3">
    <source>
        <dbReference type="ARBA" id="ARBA00022553"/>
    </source>
</evidence>
<keyword evidence="4" id="KW-0808">Transferase</keyword>
<evidence type="ECO:0000259" key="7">
    <source>
        <dbReference type="PROSITE" id="PS50112"/>
    </source>
</evidence>
<dbReference type="InterPro" id="IPR013655">
    <property type="entry name" value="PAS_fold_3"/>
</dbReference>
<evidence type="ECO:0000313" key="9">
    <source>
        <dbReference type="EMBL" id="ABE48713.1"/>
    </source>
</evidence>
<reference evidence="9 10" key="1">
    <citation type="submission" date="2006-03" db="EMBL/GenBank/DDBJ databases">
        <title>Complete sequence of Methylobacillus flagellatus KT.</title>
        <authorList>
            <consortium name="US DOE Joint Genome Institute"/>
            <person name="Copeland A."/>
            <person name="Lucas S."/>
            <person name="Lapidus A."/>
            <person name="Barry K."/>
            <person name="Detter J.C."/>
            <person name="Glavina del Rio T."/>
            <person name="Hammon N."/>
            <person name="Israni S."/>
            <person name="Dalin E."/>
            <person name="Tice H."/>
            <person name="Pitluck S."/>
            <person name="Brettin T."/>
            <person name="Bruce D."/>
            <person name="Han C."/>
            <person name="Tapia R."/>
            <person name="Saunders E."/>
            <person name="Gilna P."/>
            <person name="Schmutz J."/>
            <person name="Larimer F."/>
            <person name="Land M."/>
            <person name="Kyrpides N."/>
            <person name="Anderson I."/>
            <person name="Richardson P."/>
        </authorList>
    </citation>
    <scope>NUCLEOTIDE SEQUENCE [LARGE SCALE GENOMIC DNA]</scope>
    <source>
        <strain evidence="10">KT / ATCC 51484 / DSM 6875</strain>
    </source>
</reference>
<feature type="domain" description="PAS" evidence="7">
    <location>
        <begin position="194"/>
        <end position="264"/>
    </location>
</feature>
<organism evidence="9 10">
    <name type="scientific">Methylobacillus flagellatus (strain ATCC 51484 / DSM 6875 / VKM B-1610 / KT)</name>
    <dbReference type="NCBI Taxonomy" id="265072"/>
    <lineage>
        <taxon>Bacteria</taxon>
        <taxon>Pseudomonadati</taxon>
        <taxon>Pseudomonadota</taxon>
        <taxon>Betaproteobacteria</taxon>
        <taxon>Nitrosomonadales</taxon>
        <taxon>Methylophilaceae</taxon>
        <taxon>Methylobacillus</taxon>
    </lineage>
</organism>
<feature type="domain" description="PAS" evidence="7">
    <location>
        <begin position="321"/>
        <end position="396"/>
    </location>
</feature>
<dbReference type="Gene3D" id="3.30.450.20">
    <property type="entry name" value="PAS domain"/>
    <property type="match status" value="3"/>
</dbReference>
<dbReference type="PANTHER" id="PTHR43304:SF1">
    <property type="entry name" value="PAC DOMAIN-CONTAINING PROTEIN"/>
    <property type="match status" value="1"/>
</dbReference>
<dbReference type="STRING" id="265072.Mfla_0443"/>
<dbReference type="GO" id="GO:0004673">
    <property type="term" value="F:protein histidine kinase activity"/>
    <property type="evidence" value="ECO:0007669"/>
    <property type="project" value="UniProtKB-EC"/>
</dbReference>
<evidence type="ECO:0000256" key="2">
    <source>
        <dbReference type="ARBA" id="ARBA00012438"/>
    </source>
</evidence>
<evidence type="ECO:0000256" key="6">
    <source>
        <dbReference type="SAM" id="Phobius"/>
    </source>
</evidence>
<dbReference type="AlphaFoldDB" id="Q1H474"/>